<dbReference type="EnsemblPlants" id="Zm00001eb164670_T001">
    <property type="protein sequence ID" value="Zm00001eb164670_P001"/>
    <property type="gene ID" value="Zm00001eb164670"/>
</dbReference>
<evidence type="ECO:0000313" key="2">
    <source>
        <dbReference type="EnsemblPlants" id="Zm00001eb164670_P001"/>
    </source>
</evidence>
<feature type="region of interest" description="Disordered" evidence="1">
    <location>
        <begin position="1"/>
        <end position="93"/>
    </location>
</feature>
<evidence type="ECO:0000313" key="3">
    <source>
        <dbReference type="Proteomes" id="UP000007305"/>
    </source>
</evidence>
<accession>A0A804NJB7</accession>
<sequence>MSAAGGRRPPGDPALSGHAAGLTGAGLRRPLTVGRLDNERGVSRRLLDRHLSLHTSASNSAATGRRGRGPVTGGRNNGDRARRSNRGGPTWRRHRLRAVDNVDFRQIIVER</sequence>
<organism evidence="2 3">
    <name type="scientific">Zea mays</name>
    <name type="common">Maize</name>
    <dbReference type="NCBI Taxonomy" id="4577"/>
    <lineage>
        <taxon>Eukaryota</taxon>
        <taxon>Viridiplantae</taxon>
        <taxon>Streptophyta</taxon>
        <taxon>Embryophyta</taxon>
        <taxon>Tracheophyta</taxon>
        <taxon>Spermatophyta</taxon>
        <taxon>Magnoliopsida</taxon>
        <taxon>Liliopsida</taxon>
        <taxon>Poales</taxon>
        <taxon>Poaceae</taxon>
        <taxon>PACMAD clade</taxon>
        <taxon>Panicoideae</taxon>
        <taxon>Andropogonodae</taxon>
        <taxon>Andropogoneae</taxon>
        <taxon>Tripsacinae</taxon>
        <taxon>Zea</taxon>
    </lineage>
</organism>
<keyword evidence="3" id="KW-1185">Reference proteome</keyword>
<reference evidence="2" key="2">
    <citation type="submission" date="2019-07" db="EMBL/GenBank/DDBJ databases">
        <authorList>
            <person name="Seetharam A."/>
            <person name="Woodhouse M."/>
            <person name="Cannon E."/>
        </authorList>
    </citation>
    <scope>NUCLEOTIDE SEQUENCE [LARGE SCALE GENOMIC DNA]</scope>
    <source>
        <strain evidence="2">cv. B73</strain>
    </source>
</reference>
<reference evidence="2" key="3">
    <citation type="submission" date="2021-05" db="UniProtKB">
        <authorList>
            <consortium name="EnsemblPlants"/>
        </authorList>
    </citation>
    <scope>IDENTIFICATION</scope>
    <source>
        <strain evidence="2">cv. B73</strain>
    </source>
</reference>
<reference evidence="3" key="1">
    <citation type="journal article" date="2009" name="Science">
        <title>The B73 maize genome: complexity, diversity, and dynamics.</title>
        <authorList>
            <person name="Schnable P.S."/>
            <person name="Ware D."/>
            <person name="Fulton R.S."/>
            <person name="Stein J.C."/>
            <person name="Wei F."/>
            <person name="Pasternak S."/>
            <person name="Liang C."/>
            <person name="Zhang J."/>
            <person name="Fulton L."/>
            <person name="Graves T.A."/>
            <person name="Minx P."/>
            <person name="Reily A.D."/>
            <person name="Courtney L."/>
            <person name="Kruchowski S.S."/>
            <person name="Tomlinson C."/>
            <person name="Strong C."/>
            <person name="Delehaunty K."/>
            <person name="Fronick C."/>
            <person name="Courtney B."/>
            <person name="Rock S.M."/>
            <person name="Belter E."/>
            <person name="Du F."/>
            <person name="Kim K."/>
            <person name="Abbott R.M."/>
            <person name="Cotton M."/>
            <person name="Levy A."/>
            <person name="Marchetto P."/>
            <person name="Ochoa K."/>
            <person name="Jackson S.M."/>
            <person name="Gillam B."/>
            <person name="Chen W."/>
            <person name="Yan L."/>
            <person name="Higginbotham J."/>
            <person name="Cardenas M."/>
            <person name="Waligorski J."/>
            <person name="Applebaum E."/>
            <person name="Phelps L."/>
            <person name="Falcone J."/>
            <person name="Kanchi K."/>
            <person name="Thane T."/>
            <person name="Scimone A."/>
            <person name="Thane N."/>
            <person name="Henke J."/>
            <person name="Wang T."/>
            <person name="Ruppert J."/>
            <person name="Shah N."/>
            <person name="Rotter K."/>
            <person name="Hodges J."/>
            <person name="Ingenthron E."/>
            <person name="Cordes M."/>
            <person name="Kohlberg S."/>
            <person name="Sgro J."/>
            <person name="Delgado B."/>
            <person name="Mead K."/>
            <person name="Chinwalla A."/>
            <person name="Leonard S."/>
            <person name="Crouse K."/>
            <person name="Collura K."/>
            <person name="Kudrna D."/>
            <person name="Currie J."/>
            <person name="He R."/>
            <person name="Angelova A."/>
            <person name="Rajasekar S."/>
            <person name="Mueller T."/>
            <person name="Lomeli R."/>
            <person name="Scara G."/>
            <person name="Ko A."/>
            <person name="Delaney K."/>
            <person name="Wissotski M."/>
            <person name="Lopez G."/>
            <person name="Campos D."/>
            <person name="Braidotti M."/>
            <person name="Ashley E."/>
            <person name="Golser W."/>
            <person name="Kim H."/>
            <person name="Lee S."/>
            <person name="Lin J."/>
            <person name="Dujmic Z."/>
            <person name="Kim W."/>
            <person name="Talag J."/>
            <person name="Zuccolo A."/>
            <person name="Fan C."/>
            <person name="Sebastian A."/>
            <person name="Kramer M."/>
            <person name="Spiegel L."/>
            <person name="Nascimento L."/>
            <person name="Zutavern T."/>
            <person name="Miller B."/>
            <person name="Ambroise C."/>
            <person name="Muller S."/>
            <person name="Spooner W."/>
            <person name="Narechania A."/>
            <person name="Ren L."/>
            <person name="Wei S."/>
            <person name="Kumari S."/>
            <person name="Faga B."/>
            <person name="Levy M.J."/>
            <person name="McMahan L."/>
            <person name="Van Buren P."/>
            <person name="Vaughn M.W."/>
            <person name="Ying K."/>
            <person name="Yeh C.-T."/>
            <person name="Emrich S.J."/>
            <person name="Jia Y."/>
            <person name="Kalyanaraman A."/>
            <person name="Hsia A.-P."/>
            <person name="Barbazuk W.B."/>
            <person name="Baucom R.S."/>
            <person name="Brutnell T.P."/>
            <person name="Carpita N.C."/>
            <person name="Chaparro C."/>
            <person name="Chia J.-M."/>
            <person name="Deragon J.-M."/>
            <person name="Estill J.C."/>
            <person name="Fu Y."/>
            <person name="Jeddeloh J.A."/>
            <person name="Han Y."/>
            <person name="Lee H."/>
            <person name="Li P."/>
            <person name="Lisch D.R."/>
            <person name="Liu S."/>
            <person name="Liu Z."/>
            <person name="Nagel D.H."/>
            <person name="McCann M.C."/>
            <person name="SanMiguel P."/>
            <person name="Myers A.M."/>
            <person name="Nettleton D."/>
            <person name="Nguyen J."/>
            <person name="Penning B.W."/>
            <person name="Ponnala L."/>
            <person name="Schneider K.L."/>
            <person name="Schwartz D.C."/>
            <person name="Sharma A."/>
            <person name="Soderlund C."/>
            <person name="Springer N.M."/>
            <person name="Sun Q."/>
            <person name="Wang H."/>
            <person name="Waterman M."/>
            <person name="Westerman R."/>
            <person name="Wolfgruber T.K."/>
            <person name="Yang L."/>
            <person name="Yu Y."/>
            <person name="Zhang L."/>
            <person name="Zhou S."/>
            <person name="Zhu Q."/>
            <person name="Bennetzen J.L."/>
            <person name="Dawe R.K."/>
            <person name="Jiang J."/>
            <person name="Jiang N."/>
            <person name="Presting G.G."/>
            <person name="Wessler S.R."/>
            <person name="Aluru S."/>
            <person name="Martienssen R.A."/>
            <person name="Clifton S.W."/>
            <person name="McCombie W.R."/>
            <person name="Wing R.A."/>
            <person name="Wilson R.K."/>
        </authorList>
    </citation>
    <scope>NUCLEOTIDE SEQUENCE [LARGE SCALE GENOMIC DNA]</scope>
    <source>
        <strain evidence="3">cv. B73</strain>
    </source>
</reference>
<protein>
    <submittedName>
        <fullName evidence="2">Uncharacterized protein</fullName>
    </submittedName>
</protein>
<evidence type="ECO:0000256" key="1">
    <source>
        <dbReference type="SAM" id="MobiDB-lite"/>
    </source>
</evidence>
<dbReference type="Gramene" id="Zm00001eb164670_T001">
    <property type="protein sequence ID" value="Zm00001eb164670_P001"/>
    <property type="gene ID" value="Zm00001eb164670"/>
</dbReference>
<feature type="compositionally biased region" description="Basic and acidic residues" evidence="1">
    <location>
        <begin position="36"/>
        <end position="51"/>
    </location>
</feature>
<proteinExistence type="predicted"/>
<dbReference type="Proteomes" id="UP000007305">
    <property type="component" value="Chromosome 4"/>
</dbReference>
<dbReference type="InParanoid" id="A0A804NJB7"/>
<dbReference type="AlphaFoldDB" id="A0A804NJB7"/>
<name>A0A804NJB7_MAIZE</name>